<dbReference type="PROSITE" id="PS50850">
    <property type="entry name" value="MFS"/>
    <property type="match status" value="1"/>
</dbReference>
<feature type="compositionally biased region" description="Basic and acidic residues" evidence="6">
    <location>
        <begin position="1"/>
        <end position="20"/>
    </location>
</feature>
<feature type="transmembrane region" description="Helical" evidence="7">
    <location>
        <begin position="290"/>
        <end position="310"/>
    </location>
</feature>
<evidence type="ECO:0000256" key="2">
    <source>
        <dbReference type="ARBA" id="ARBA00022448"/>
    </source>
</evidence>
<dbReference type="OrthoDB" id="2250022at2759"/>
<keyword evidence="5 7" id="KW-0472">Membrane</keyword>
<dbReference type="InterPro" id="IPR020846">
    <property type="entry name" value="MFS_dom"/>
</dbReference>
<feature type="transmembrane region" description="Helical" evidence="7">
    <location>
        <begin position="414"/>
        <end position="432"/>
    </location>
</feature>
<dbReference type="EMBL" id="PDNB01000094">
    <property type="protein sequence ID" value="PGH09224.1"/>
    <property type="molecule type" value="Genomic_DNA"/>
</dbReference>
<keyword evidence="4 7" id="KW-1133">Transmembrane helix</keyword>
<feature type="transmembrane region" description="Helical" evidence="7">
    <location>
        <begin position="188"/>
        <end position="208"/>
    </location>
</feature>
<keyword evidence="10" id="KW-1185">Reference proteome</keyword>
<evidence type="ECO:0000256" key="3">
    <source>
        <dbReference type="ARBA" id="ARBA00022692"/>
    </source>
</evidence>
<sequence length="487" mass="54098">MATARDSEKFVLGAPKEKPESISNNGLVDGVEDAGVDYSGAKTTLSKEEIKLVRKLDRWIMPTLWLMYWLNYLDRNAIALARLDGLEEDLNLKGTEYNTCISILFVGYLFGQIPSNMYLTRTKPSYYLSSFMATWAIVSGLTALAKDFKGLLLTRFFLGVLEAPYYPGALYMLSIFYTRKEIATRISILYTGNILATAFAGLIAAGIYSGMDGAAGIKGWQWLFILLGVATFIVAVGSAFTLPDDPQSTRWLTPEERELAHSRIVRDTVGRQSHATTWSGLKEASKDYRMWIFAFMQHLHLAANGFKNFFPTVIETLGFNRLITLVLTCPPYLIAGLVSVLWSMSSGKFNERTWHITVAKAIALVGFIVSCATLNIGARYAGMVIFTIGTYAVNSIILGWVGATCGQTKEKKSASLAIVNTIASVSFIWTPYLWPKSDKPRYTIAMTSSIGLSIGTALAAWVMRFILMRQNRKIKQTNNEAVLLYAY</sequence>
<accession>A0A2B7XC41</accession>
<evidence type="ECO:0000313" key="9">
    <source>
        <dbReference type="EMBL" id="PGH09224.1"/>
    </source>
</evidence>
<gene>
    <name evidence="9" type="ORF">AJ79_05753</name>
</gene>
<dbReference type="STRING" id="1447875.A0A2B7XC41"/>
<feature type="transmembrane region" description="Helical" evidence="7">
    <location>
        <begin position="444"/>
        <end position="467"/>
    </location>
</feature>
<keyword evidence="2" id="KW-0813">Transport</keyword>
<evidence type="ECO:0000256" key="4">
    <source>
        <dbReference type="ARBA" id="ARBA00022989"/>
    </source>
</evidence>
<dbReference type="PANTHER" id="PTHR43791:SF12">
    <property type="entry name" value="MAJOR FACILITATOR SUPERFAMILY (MFS) PROFILE DOMAIN-CONTAINING PROTEIN"/>
    <property type="match status" value="1"/>
</dbReference>
<dbReference type="PANTHER" id="PTHR43791">
    <property type="entry name" value="PERMEASE-RELATED"/>
    <property type="match status" value="1"/>
</dbReference>
<dbReference type="Gene3D" id="1.20.1250.20">
    <property type="entry name" value="MFS general substrate transporter like domains"/>
    <property type="match status" value="2"/>
</dbReference>
<dbReference type="FunFam" id="1.20.1250.20:FF:000013">
    <property type="entry name" value="MFS general substrate transporter"/>
    <property type="match status" value="1"/>
</dbReference>
<proteinExistence type="predicted"/>
<evidence type="ECO:0000256" key="1">
    <source>
        <dbReference type="ARBA" id="ARBA00004141"/>
    </source>
</evidence>
<dbReference type="GO" id="GO:0016020">
    <property type="term" value="C:membrane"/>
    <property type="evidence" value="ECO:0007669"/>
    <property type="project" value="UniProtKB-SubCell"/>
</dbReference>
<evidence type="ECO:0000256" key="5">
    <source>
        <dbReference type="ARBA" id="ARBA00023136"/>
    </source>
</evidence>
<dbReference type="FunFam" id="1.20.1250.20:FF:000057">
    <property type="entry name" value="MFS general substrate transporter"/>
    <property type="match status" value="1"/>
</dbReference>
<organism evidence="9 10">
    <name type="scientific">Helicocarpus griseus UAMH5409</name>
    <dbReference type="NCBI Taxonomy" id="1447875"/>
    <lineage>
        <taxon>Eukaryota</taxon>
        <taxon>Fungi</taxon>
        <taxon>Dikarya</taxon>
        <taxon>Ascomycota</taxon>
        <taxon>Pezizomycotina</taxon>
        <taxon>Eurotiomycetes</taxon>
        <taxon>Eurotiomycetidae</taxon>
        <taxon>Onygenales</taxon>
        <taxon>Ajellomycetaceae</taxon>
        <taxon>Helicocarpus</taxon>
    </lineage>
</organism>
<feature type="transmembrane region" description="Helical" evidence="7">
    <location>
        <begin position="126"/>
        <end position="144"/>
    </location>
</feature>
<name>A0A2B7XC41_9EURO</name>
<feature type="transmembrane region" description="Helical" evidence="7">
    <location>
        <begin position="156"/>
        <end position="176"/>
    </location>
</feature>
<comment type="caution">
    <text evidence="9">The sequence shown here is derived from an EMBL/GenBank/DDBJ whole genome shotgun (WGS) entry which is preliminary data.</text>
</comment>
<dbReference type="InterPro" id="IPR011701">
    <property type="entry name" value="MFS"/>
</dbReference>
<dbReference type="InterPro" id="IPR036259">
    <property type="entry name" value="MFS_trans_sf"/>
</dbReference>
<reference evidence="9 10" key="1">
    <citation type="submission" date="2017-10" db="EMBL/GenBank/DDBJ databases">
        <title>Comparative genomics in systemic dimorphic fungi from Ajellomycetaceae.</title>
        <authorList>
            <person name="Munoz J.F."/>
            <person name="Mcewen J.G."/>
            <person name="Clay O.K."/>
            <person name="Cuomo C.A."/>
        </authorList>
    </citation>
    <scope>NUCLEOTIDE SEQUENCE [LARGE SCALE GENOMIC DNA]</scope>
    <source>
        <strain evidence="9 10">UAMH5409</strain>
    </source>
</reference>
<feature type="transmembrane region" description="Helical" evidence="7">
    <location>
        <begin position="382"/>
        <end position="402"/>
    </location>
</feature>
<dbReference type="AlphaFoldDB" id="A0A2B7XC41"/>
<evidence type="ECO:0000256" key="7">
    <source>
        <dbReference type="SAM" id="Phobius"/>
    </source>
</evidence>
<keyword evidence="3 7" id="KW-0812">Transmembrane</keyword>
<feature type="region of interest" description="Disordered" evidence="6">
    <location>
        <begin position="1"/>
        <end position="24"/>
    </location>
</feature>
<feature type="transmembrane region" description="Helical" evidence="7">
    <location>
        <begin position="322"/>
        <end position="342"/>
    </location>
</feature>
<dbReference type="GO" id="GO:0022857">
    <property type="term" value="F:transmembrane transporter activity"/>
    <property type="evidence" value="ECO:0007669"/>
    <property type="project" value="InterPro"/>
</dbReference>
<evidence type="ECO:0000259" key="8">
    <source>
        <dbReference type="PROSITE" id="PS50850"/>
    </source>
</evidence>
<evidence type="ECO:0000313" key="10">
    <source>
        <dbReference type="Proteomes" id="UP000223968"/>
    </source>
</evidence>
<feature type="transmembrane region" description="Helical" evidence="7">
    <location>
        <begin position="354"/>
        <end position="376"/>
    </location>
</feature>
<feature type="domain" description="Major facilitator superfamily (MFS) profile" evidence="8">
    <location>
        <begin position="60"/>
        <end position="487"/>
    </location>
</feature>
<dbReference type="Pfam" id="PF07690">
    <property type="entry name" value="MFS_1"/>
    <property type="match status" value="1"/>
</dbReference>
<evidence type="ECO:0000256" key="6">
    <source>
        <dbReference type="SAM" id="MobiDB-lite"/>
    </source>
</evidence>
<comment type="subcellular location">
    <subcellularLocation>
        <location evidence="1">Membrane</location>
        <topology evidence="1">Multi-pass membrane protein</topology>
    </subcellularLocation>
</comment>
<dbReference type="SUPFAM" id="SSF103473">
    <property type="entry name" value="MFS general substrate transporter"/>
    <property type="match status" value="1"/>
</dbReference>
<feature type="transmembrane region" description="Helical" evidence="7">
    <location>
        <begin position="220"/>
        <end position="242"/>
    </location>
</feature>
<protein>
    <recommendedName>
        <fullName evidence="8">Major facilitator superfamily (MFS) profile domain-containing protein</fullName>
    </recommendedName>
</protein>
<dbReference type="Proteomes" id="UP000223968">
    <property type="component" value="Unassembled WGS sequence"/>
</dbReference>